<comment type="caution">
    <text evidence="1">The sequence shown here is derived from an EMBL/GenBank/DDBJ whole genome shotgun (WGS) entry which is preliminary data.</text>
</comment>
<reference evidence="1" key="2">
    <citation type="submission" date="2019-07" db="EMBL/GenBank/DDBJ databases">
        <authorList>
            <person name="Yang Y."/>
            <person name="Bocs S."/>
            <person name="Baudouin L."/>
        </authorList>
    </citation>
    <scope>NUCLEOTIDE SEQUENCE</scope>
    <source>
        <tissue evidence="1">Spear leaf of Hainan Tall coconut</tissue>
    </source>
</reference>
<keyword evidence="2" id="KW-1185">Reference proteome</keyword>
<reference evidence="1" key="1">
    <citation type="journal article" date="2017" name="Gigascience">
        <title>The genome draft of coconut (Cocos nucifera).</title>
        <authorList>
            <person name="Xiao Y."/>
            <person name="Xu P."/>
            <person name="Fan H."/>
            <person name="Baudouin L."/>
            <person name="Xia W."/>
            <person name="Bocs S."/>
            <person name="Xu J."/>
            <person name="Li Q."/>
            <person name="Guo A."/>
            <person name="Zhou L."/>
            <person name="Li J."/>
            <person name="Wu Y."/>
            <person name="Ma Z."/>
            <person name="Armero A."/>
            <person name="Issali A.E."/>
            <person name="Liu N."/>
            <person name="Peng M."/>
            <person name="Yang Y."/>
        </authorList>
    </citation>
    <scope>NUCLEOTIDE SEQUENCE</scope>
    <source>
        <tissue evidence="1">Spear leaf of Hainan Tall coconut</tissue>
    </source>
</reference>
<dbReference type="EMBL" id="CM017877">
    <property type="protein sequence ID" value="KAG1348124.1"/>
    <property type="molecule type" value="Genomic_DNA"/>
</dbReference>
<evidence type="ECO:0000313" key="2">
    <source>
        <dbReference type="Proteomes" id="UP000797356"/>
    </source>
</evidence>
<name>A0A8K0ID17_COCNU</name>
<accession>A0A8K0ID17</accession>
<organism evidence="1 2">
    <name type="scientific">Cocos nucifera</name>
    <name type="common">Coconut palm</name>
    <dbReference type="NCBI Taxonomy" id="13894"/>
    <lineage>
        <taxon>Eukaryota</taxon>
        <taxon>Viridiplantae</taxon>
        <taxon>Streptophyta</taxon>
        <taxon>Embryophyta</taxon>
        <taxon>Tracheophyta</taxon>
        <taxon>Spermatophyta</taxon>
        <taxon>Magnoliopsida</taxon>
        <taxon>Liliopsida</taxon>
        <taxon>Arecaceae</taxon>
        <taxon>Arecoideae</taxon>
        <taxon>Cocoseae</taxon>
        <taxon>Attaleinae</taxon>
        <taxon>Cocos</taxon>
    </lineage>
</organism>
<sequence length="165" mass="17529">MPASMPPIEMQQSSRDFVSKAMAKAGGRSDGEPVERVLHSGKLLMVSTPRSGEVAQATRFGGYGCRGGVGSDGGDTRAQWKLGEPAREHGSGGRIRCGGASIRQWQCPDPAVTRAEDQSRKTSVQGQEVWWSMSLRGCGAQIGIVAKEARWLRGNNVSSGGSRVV</sequence>
<proteinExistence type="predicted"/>
<evidence type="ECO:0000313" key="1">
    <source>
        <dbReference type="EMBL" id="KAG1348124.1"/>
    </source>
</evidence>
<protein>
    <submittedName>
        <fullName evidence="1">Uncharacterized protein</fullName>
    </submittedName>
</protein>
<dbReference type="Proteomes" id="UP000797356">
    <property type="component" value="Chromosome 6"/>
</dbReference>
<dbReference type="AlphaFoldDB" id="A0A8K0ID17"/>
<gene>
    <name evidence="1" type="ORF">COCNU_06G019530</name>
</gene>